<gene>
    <name evidence="2" type="ORF">AKJ09_09388</name>
</gene>
<dbReference type="Proteomes" id="UP000064967">
    <property type="component" value="Chromosome"/>
</dbReference>
<dbReference type="STRING" id="1391654.AKJ09_09388"/>
<reference evidence="2 3" key="1">
    <citation type="submission" date="2015-08" db="EMBL/GenBank/DDBJ databases">
        <authorList>
            <person name="Babu N.S."/>
            <person name="Beckwith C.J."/>
            <person name="Beseler K.G."/>
            <person name="Brison A."/>
            <person name="Carone J.V."/>
            <person name="Caskin T.P."/>
            <person name="Diamond M."/>
            <person name="Durham M.E."/>
            <person name="Foxe J.M."/>
            <person name="Go M."/>
            <person name="Henderson B.A."/>
            <person name="Jones I.B."/>
            <person name="McGettigan J.A."/>
            <person name="Micheletti S.J."/>
            <person name="Nasrallah M.E."/>
            <person name="Ortiz D."/>
            <person name="Piller C.R."/>
            <person name="Privatt S.R."/>
            <person name="Schneider S.L."/>
            <person name="Sharp S."/>
            <person name="Smith T.C."/>
            <person name="Stanton J.D."/>
            <person name="Ullery H.E."/>
            <person name="Wilson R.J."/>
            <person name="Serrano M.G."/>
            <person name="Buck G."/>
            <person name="Lee V."/>
            <person name="Wang Y."/>
            <person name="Carvalho R."/>
            <person name="Voegtly L."/>
            <person name="Shi R."/>
            <person name="Duckworth R."/>
            <person name="Johnson A."/>
            <person name="Loviza R."/>
            <person name="Walstead R."/>
            <person name="Shah Z."/>
            <person name="Kiflezghi M."/>
            <person name="Wade K."/>
            <person name="Ball S.L."/>
            <person name="Bradley K.W."/>
            <person name="Asai D.J."/>
            <person name="Bowman C.A."/>
            <person name="Russell D.A."/>
            <person name="Pope W.H."/>
            <person name="Jacobs-Sera D."/>
            <person name="Hendrix R.W."/>
            <person name="Hatfull G.F."/>
        </authorList>
    </citation>
    <scope>NUCLEOTIDE SEQUENCE [LARGE SCALE GENOMIC DNA]</scope>
    <source>
        <strain evidence="2 3">DSM 27648</strain>
    </source>
</reference>
<feature type="transmembrane region" description="Helical" evidence="1">
    <location>
        <begin position="71"/>
        <end position="91"/>
    </location>
</feature>
<evidence type="ECO:0000256" key="1">
    <source>
        <dbReference type="SAM" id="Phobius"/>
    </source>
</evidence>
<accession>A0A0K1QBF1</accession>
<feature type="transmembrane region" description="Helical" evidence="1">
    <location>
        <begin position="129"/>
        <end position="157"/>
    </location>
</feature>
<evidence type="ECO:0000313" key="3">
    <source>
        <dbReference type="Proteomes" id="UP000064967"/>
    </source>
</evidence>
<keyword evidence="1" id="KW-0812">Transmembrane</keyword>
<dbReference type="EMBL" id="CP012333">
    <property type="protein sequence ID" value="AKV02725.1"/>
    <property type="molecule type" value="Genomic_DNA"/>
</dbReference>
<keyword evidence="1" id="KW-0472">Membrane</keyword>
<sequence length="292" mass="30412">MKESTIARFHTASAVLTGATGLAMTGLALATTHGHPIRPDWPTAVVGLAVAGAGALSLVRRSLTSAVLARGAALSVLVPRLFVSGLSIFVHRQLPPGSVIALVALAAAGYLTSGPWVSRGRVARDFEPVAYRGLLLSGATATVATAFATAHLAIGAAYRMSPWPLAAFGAIAAMEFAAGFAVLRMRAWGVLLGVAVSLGLVAYSTAMPYYPVTRILAYGAGALLVAPLVLARWPMGKRRRGAPRVEPSMRIDVGARASDSVAVEEADDLEVTPSSRRLGFRDELAFENGQVR</sequence>
<dbReference type="RefSeq" id="WP_146653598.1">
    <property type="nucleotide sequence ID" value="NZ_CP012333.1"/>
</dbReference>
<feature type="transmembrane region" description="Helical" evidence="1">
    <location>
        <begin position="40"/>
        <end position="59"/>
    </location>
</feature>
<dbReference type="KEGG" id="llu:AKJ09_09388"/>
<organism evidence="2 3">
    <name type="scientific">Labilithrix luteola</name>
    <dbReference type="NCBI Taxonomy" id="1391654"/>
    <lineage>
        <taxon>Bacteria</taxon>
        <taxon>Pseudomonadati</taxon>
        <taxon>Myxococcota</taxon>
        <taxon>Polyangia</taxon>
        <taxon>Polyangiales</taxon>
        <taxon>Labilitrichaceae</taxon>
        <taxon>Labilithrix</taxon>
    </lineage>
</organism>
<protein>
    <submittedName>
        <fullName evidence="2">Uncharacterized protein</fullName>
    </submittedName>
</protein>
<feature type="transmembrane region" description="Helical" evidence="1">
    <location>
        <begin position="190"/>
        <end position="209"/>
    </location>
</feature>
<feature type="transmembrane region" description="Helical" evidence="1">
    <location>
        <begin position="97"/>
        <end position="117"/>
    </location>
</feature>
<evidence type="ECO:0000313" key="2">
    <source>
        <dbReference type="EMBL" id="AKV02725.1"/>
    </source>
</evidence>
<feature type="transmembrane region" description="Helical" evidence="1">
    <location>
        <begin position="215"/>
        <end position="234"/>
    </location>
</feature>
<keyword evidence="1" id="KW-1133">Transmembrane helix</keyword>
<name>A0A0K1QBF1_9BACT</name>
<dbReference type="AlphaFoldDB" id="A0A0K1QBF1"/>
<keyword evidence="3" id="KW-1185">Reference proteome</keyword>
<proteinExistence type="predicted"/>
<feature type="transmembrane region" description="Helical" evidence="1">
    <location>
        <begin position="163"/>
        <end position="183"/>
    </location>
</feature>